<dbReference type="OrthoDB" id="2599194at2"/>
<sequence>MKTVFDEETRRELIERINNLNENSLAQWGKMNVYQTIKHCILADENYLGKRNYKRTFLGRVIGKIALKGMLKDDKPMSRNAPTGKDFKITETKGNLAAEKAKWIASIREYGDFSNPGFVHWFFGKMTKEQVGYFAYKHNDHHLRQFDC</sequence>
<gene>
    <name evidence="1" type="ORF">MgSA37_03278</name>
</gene>
<dbReference type="SUPFAM" id="SSF109854">
    <property type="entry name" value="DinB/YfiT-like putative metalloenzymes"/>
    <property type="match status" value="1"/>
</dbReference>
<evidence type="ECO:0000313" key="2">
    <source>
        <dbReference type="Proteomes" id="UP000218263"/>
    </source>
</evidence>
<proteinExistence type="predicted"/>
<dbReference type="KEGG" id="mgot:MgSA37_03278"/>
<dbReference type="EMBL" id="AP017313">
    <property type="protein sequence ID" value="BAU55097.1"/>
    <property type="molecule type" value="Genomic_DNA"/>
</dbReference>
<dbReference type="Pfam" id="PF12867">
    <property type="entry name" value="DinB_2"/>
    <property type="match status" value="1"/>
</dbReference>
<evidence type="ECO:0000313" key="1">
    <source>
        <dbReference type="EMBL" id="BAU55097.1"/>
    </source>
</evidence>
<organism evidence="1 2">
    <name type="scientific">Mucilaginibacter gotjawali</name>
    <dbReference type="NCBI Taxonomy" id="1550579"/>
    <lineage>
        <taxon>Bacteria</taxon>
        <taxon>Pseudomonadati</taxon>
        <taxon>Bacteroidota</taxon>
        <taxon>Sphingobacteriia</taxon>
        <taxon>Sphingobacteriales</taxon>
        <taxon>Sphingobacteriaceae</taxon>
        <taxon>Mucilaginibacter</taxon>
    </lineage>
</organism>
<dbReference type="RefSeq" id="WP_096353274.1">
    <property type="nucleotide sequence ID" value="NZ_AP017313.1"/>
</dbReference>
<name>A0A0X8X4R6_9SPHI</name>
<dbReference type="Gene3D" id="1.20.120.450">
    <property type="entry name" value="dinb family like domain"/>
    <property type="match status" value="1"/>
</dbReference>
<protein>
    <submittedName>
        <fullName evidence="1">DinB superfamily protein</fullName>
    </submittedName>
</protein>
<dbReference type="Proteomes" id="UP000218263">
    <property type="component" value="Chromosome"/>
</dbReference>
<accession>A0A0X8X4R6</accession>
<dbReference type="InterPro" id="IPR024775">
    <property type="entry name" value="DinB-like"/>
</dbReference>
<reference evidence="1 2" key="1">
    <citation type="submission" date="2015-12" db="EMBL/GenBank/DDBJ databases">
        <title>Genome sequence of Mucilaginibacter gotjawali.</title>
        <authorList>
            <person name="Lee J.S."/>
            <person name="Lee K.C."/>
            <person name="Kim K.K."/>
            <person name="Lee B.W."/>
        </authorList>
    </citation>
    <scope>NUCLEOTIDE SEQUENCE [LARGE SCALE GENOMIC DNA]</scope>
    <source>
        <strain evidence="1 2">SA3-7</strain>
    </source>
</reference>
<dbReference type="InterPro" id="IPR034660">
    <property type="entry name" value="DinB/YfiT-like"/>
</dbReference>
<dbReference type="AlphaFoldDB" id="A0A0X8X4R6"/>
<keyword evidence="2" id="KW-1185">Reference proteome</keyword>